<keyword evidence="2 9" id="KW-1003">Cell membrane</keyword>
<keyword evidence="7 9" id="KW-1133">Transmembrane helix</keyword>
<dbReference type="InterPro" id="IPR001872">
    <property type="entry name" value="Peptidase_A8"/>
</dbReference>
<evidence type="ECO:0000313" key="11">
    <source>
        <dbReference type="EMBL" id="HGT40407.1"/>
    </source>
</evidence>
<feature type="transmembrane region" description="Helical" evidence="9">
    <location>
        <begin position="84"/>
        <end position="102"/>
    </location>
</feature>
<feature type="transmembrane region" description="Helical" evidence="9">
    <location>
        <begin position="160"/>
        <end position="179"/>
    </location>
</feature>
<accession>A0A7C4QPN2</accession>
<evidence type="ECO:0000256" key="9">
    <source>
        <dbReference type="HAMAP-Rule" id="MF_00161"/>
    </source>
</evidence>
<dbReference type="PROSITE" id="PS00855">
    <property type="entry name" value="SPASE_II"/>
    <property type="match status" value="1"/>
</dbReference>
<evidence type="ECO:0000256" key="5">
    <source>
        <dbReference type="ARBA" id="ARBA00022750"/>
    </source>
</evidence>
<evidence type="ECO:0000256" key="7">
    <source>
        <dbReference type="ARBA" id="ARBA00022989"/>
    </source>
</evidence>
<comment type="catalytic activity">
    <reaction evidence="9">
        <text>Release of signal peptides from bacterial membrane prolipoproteins. Hydrolyzes -Xaa-Yaa-Zaa-|-(S,diacylglyceryl)Cys-, in which Xaa is hydrophobic (preferably Leu), and Yaa (Ala or Ser) and Zaa (Gly or Ala) have small, neutral side chains.</text>
        <dbReference type="EC" id="3.4.23.36"/>
    </reaction>
</comment>
<feature type="transmembrane region" description="Helical" evidence="9">
    <location>
        <begin position="109"/>
        <end position="127"/>
    </location>
</feature>
<dbReference type="EC" id="3.4.23.36" evidence="9"/>
<evidence type="ECO:0000256" key="10">
    <source>
        <dbReference type="RuleBase" id="RU004181"/>
    </source>
</evidence>
<comment type="similarity">
    <text evidence="1 9 10">Belongs to the peptidase A8 family.</text>
</comment>
<comment type="caution">
    <text evidence="11">The sequence shown here is derived from an EMBL/GenBank/DDBJ whole genome shotgun (WGS) entry which is preliminary data.</text>
</comment>
<dbReference type="UniPathway" id="UPA00665"/>
<dbReference type="GO" id="GO:0005886">
    <property type="term" value="C:plasma membrane"/>
    <property type="evidence" value="ECO:0007669"/>
    <property type="project" value="UniProtKB-SubCell"/>
</dbReference>
<keyword evidence="8 9" id="KW-0472">Membrane</keyword>
<keyword evidence="5 9" id="KW-0064">Aspartyl protease</keyword>
<dbReference type="PANTHER" id="PTHR33695">
    <property type="entry name" value="LIPOPROTEIN SIGNAL PEPTIDASE"/>
    <property type="match status" value="1"/>
</dbReference>
<evidence type="ECO:0000256" key="4">
    <source>
        <dbReference type="ARBA" id="ARBA00022692"/>
    </source>
</evidence>
<feature type="transmembrane region" description="Helical" evidence="9">
    <location>
        <begin position="20"/>
        <end position="37"/>
    </location>
</feature>
<dbReference type="GO" id="GO:0006508">
    <property type="term" value="P:proteolysis"/>
    <property type="evidence" value="ECO:0007669"/>
    <property type="project" value="UniProtKB-KW"/>
</dbReference>
<comment type="pathway">
    <text evidence="9">Protein modification; lipoprotein biosynthesis (signal peptide cleavage).</text>
</comment>
<protein>
    <recommendedName>
        <fullName evidence="9">Lipoprotein signal peptidase</fullName>
        <ecNumber evidence="9">3.4.23.36</ecNumber>
    </recommendedName>
    <alternativeName>
        <fullName evidence="9">Prolipoprotein signal peptidase</fullName>
    </alternativeName>
    <alternativeName>
        <fullName evidence="9">Signal peptidase II</fullName>
        <shortName evidence="9">SPase II</shortName>
    </alternativeName>
</protein>
<sequence length="204" mass="22675">MRTEAREVGQVTPSFPRSRYWLFGILAGLGLTVDLWSKHAVFAVLGPQGRADWEWRFGDFVRFTLHTNFNHGALWGLGQGWSPLFATLSVAAVIGIAYFLFVANYARSVWLTVALGFVTAGALGNLFDRLALHGWKTVDGRPVYAVRDFLYFRFFDTFDWAIFNLADSLLVTGAIMLVLHSFLWGASPLPSAAAETTQQPQVPA</sequence>
<evidence type="ECO:0000256" key="1">
    <source>
        <dbReference type="ARBA" id="ARBA00006139"/>
    </source>
</evidence>
<gene>
    <name evidence="9" type="primary">lspA</name>
    <name evidence="11" type="ORF">ENS64_14270</name>
</gene>
<dbReference type="AlphaFoldDB" id="A0A7C4QPN2"/>
<dbReference type="HAMAP" id="MF_00161">
    <property type="entry name" value="LspA"/>
    <property type="match status" value="1"/>
</dbReference>
<comment type="function">
    <text evidence="9">This protein specifically catalyzes the removal of signal peptides from prolipoproteins.</text>
</comment>
<dbReference type="GO" id="GO:0004190">
    <property type="term" value="F:aspartic-type endopeptidase activity"/>
    <property type="evidence" value="ECO:0007669"/>
    <property type="project" value="UniProtKB-UniRule"/>
</dbReference>
<dbReference type="PRINTS" id="PR00781">
    <property type="entry name" value="LIPOSIGPTASE"/>
</dbReference>
<keyword evidence="6 9" id="KW-0378">Hydrolase</keyword>
<dbReference type="PANTHER" id="PTHR33695:SF1">
    <property type="entry name" value="LIPOPROTEIN SIGNAL PEPTIDASE"/>
    <property type="match status" value="1"/>
</dbReference>
<proteinExistence type="inferred from homology"/>
<reference evidence="11" key="1">
    <citation type="journal article" date="2020" name="mSystems">
        <title>Genome- and Community-Level Interaction Insights into Carbon Utilization and Element Cycling Functions of Hydrothermarchaeota in Hydrothermal Sediment.</title>
        <authorList>
            <person name="Zhou Z."/>
            <person name="Liu Y."/>
            <person name="Xu W."/>
            <person name="Pan J."/>
            <person name="Luo Z.H."/>
            <person name="Li M."/>
        </authorList>
    </citation>
    <scope>NUCLEOTIDE SEQUENCE [LARGE SCALE GENOMIC DNA]</scope>
    <source>
        <strain evidence="11">SpSt-508</strain>
    </source>
</reference>
<evidence type="ECO:0000256" key="2">
    <source>
        <dbReference type="ARBA" id="ARBA00022475"/>
    </source>
</evidence>
<dbReference type="Pfam" id="PF01252">
    <property type="entry name" value="Peptidase_A8"/>
    <property type="match status" value="1"/>
</dbReference>
<keyword evidence="4 9" id="KW-0812">Transmembrane</keyword>
<evidence type="ECO:0000256" key="6">
    <source>
        <dbReference type="ARBA" id="ARBA00022801"/>
    </source>
</evidence>
<feature type="active site" evidence="9">
    <location>
        <position position="148"/>
    </location>
</feature>
<evidence type="ECO:0000256" key="8">
    <source>
        <dbReference type="ARBA" id="ARBA00023136"/>
    </source>
</evidence>
<name>A0A7C4QPN2_9PLAN</name>
<feature type="active site" evidence="9">
    <location>
        <position position="167"/>
    </location>
</feature>
<dbReference type="EMBL" id="DSVQ01000016">
    <property type="protein sequence ID" value="HGT40407.1"/>
    <property type="molecule type" value="Genomic_DNA"/>
</dbReference>
<keyword evidence="3 9" id="KW-0645">Protease</keyword>
<organism evidence="11">
    <name type="scientific">Schlesneria paludicola</name>
    <dbReference type="NCBI Taxonomy" id="360056"/>
    <lineage>
        <taxon>Bacteria</taxon>
        <taxon>Pseudomonadati</taxon>
        <taxon>Planctomycetota</taxon>
        <taxon>Planctomycetia</taxon>
        <taxon>Planctomycetales</taxon>
        <taxon>Planctomycetaceae</taxon>
        <taxon>Schlesneria</taxon>
    </lineage>
</organism>
<evidence type="ECO:0000256" key="3">
    <source>
        <dbReference type="ARBA" id="ARBA00022670"/>
    </source>
</evidence>
<comment type="subcellular location">
    <subcellularLocation>
        <location evidence="9">Cell membrane</location>
        <topology evidence="9">Multi-pass membrane protein</topology>
    </subcellularLocation>
</comment>